<dbReference type="KEGG" id="vg:63027206"/>
<accession>A0A7T1KSF0</accession>
<proteinExistence type="predicted"/>
<protein>
    <submittedName>
        <fullName evidence="1">Uncharacterized protein</fullName>
    </submittedName>
</protein>
<keyword evidence="2" id="KW-1185">Reference proteome</keyword>
<sequence>MIKVETCTIAHNDADEFAETLPLMVNPAGDSDTQVMDSLVYASNYWHGRGISLVWDEIQRHQVTARPLVSVSLTEGIATEEDQALVIVWEEQE</sequence>
<evidence type="ECO:0000313" key="2">
    <source>
        <dbReference type="Proteomes" id="UP000594820"/>
    </source>
</evidence>
<evidence type="ECO:0000313" key="1">
    <source>
        <dbReference type="EMBL" id="QPO17172.1"/>
    </source>
</evidence>
<dbReference type="Proteomes" id="UP000594820">
    <property type="component" value="Segment"/>
</dbReference>
<dbReference type="RefSeq" id="YP_010002655.1">
    <property type="nucleotide sequence ID" value="NC_053246.1"/>
</dbReference>
<dbReference type="EMBL" id="MW314850">
    <property type="protein sequence ID" value="QPO17172.1"/>
    <property type="molecule type" value="Genomic_DNA"/>
</dbReference>
<dbReference type="GeneID" id="63027206"/>
<organism evidence="1 2">
    <name type="scientific">Gordonia phage Lilbeanie</name>
    <dbReference type="NCBI Taxonomy" id="2794947"/>
    <lineage>
        <taxon>Viruses</taxon>
        <taxon>Duplodnaviria</taxon>
        <taxon>Heunggongvirae</taxon>
        <taxon>Uroviricota</taxon>
        <taxon>Caudoviricetes</taxon>
        <taxon>Stackebrandtviridae</taxon>
        <taxon>Lilbeanievirus</taxon>
        <taxon>Lilbeanievirus lilbeanie</taxon>
    </lineage>
</organism>
<reference evidence="1 2" key="1">
    <citation type="submission" date="2020-12" db="EMBL/GenBank/DDBJ databases">
        <authorList>
            <person name="Mahalingham V.A."/>
            <person name="Abad L.A."/>
            <person name="Dennis E.A."/>
            <person name="Alston T.C."/>
            <person name="Buckley J.R."/>
            <person name="Cao N.T."/>
            <person name="Cole K.B."/>
            <person name="Davis H.C."/>
            <person name="Fisher D.E."/>
            <person name="Jennings A.R."/>
            <person name="Litwin A.R."/>
            <person name="McCartney J.B."/>
            <person name="Mitchell K.E."/>
            <person name="Nasser J.B."/>
            <person name="Paudel P."/>
            <person name="Richoux S.A."/>
            <person name="Sisung K.L."/>
            <person name="Smith M.L."/>
            <person name="Sonnier C.R."/>
            <person name="Underwood K.G."/>
            <person name="Hunter C.W."/>
            <person name="Gottschalck B.A."/>
            <person name="Wiggina Z.F."/>
            <person name="Spears T.J."/>
            <person name="Hancock A.M."/>
            <person name="Gissendanner C.R."/>
            <person name="Findley A.M."/>
            <person name="Garlena R.A."/>
            <person name="Russell D.A."/>
            <person name="Jacobs-Sera D."/>
            <person name="Hatfull G.F."/>
        </authorList>
    </citation>
    <scope>NUCLEOTIDE SEQUENCE [LARGE SCALE GENOMIC DNA]</scope>
</reference>
<name>A0A7T1KSF0_9CAUD</name>
<gene>
    <name evidence="1" type="primary">94</name>
    <name evidence="1" type="ORF">SEA_LILBEANIE_94</name>
</gene>